<sequence length="282" mass="30869">MILIAESGSTKTDWVVSDGIVTSHLKTAGINPQIGLVEGVTRELSSWINGVAEANAIDEIYYYGAGIMHGEKAEQLKSLFISMFPNAKVELQSDIVAAAKATCGDSPGIVAILGTGSNSCFWNGQESTMHTPALGYVLGDEGGGAYIGRRLLSDYFKGVMPKPAAEAFAATYGITEEEVVRRVYTEPYPNRYMASYVRFIADNRTLPGMQELTEECFAEFIKRNLHSYPVGKYPVNFVGSISVAFRTWLENACRKYSVTVGKVIASPIEELAKYHIMKKYGI</sequence>
<dbReference type="Proteomes" id="UP000823636">
    <property type="component" value="Unassembled WGS sequence"/>
</dbReference>
<proteinExistence type="predicted"/>
<protein>
    <submittedName>
        <fullName evidence="1">ATPase</fullName>
    </submittedName>
</protein>
<dbReference type="SUPFAM" id="SSF53067">
    <property type="entry name" value="Actin-like ATPase domain"/>
    <property type="match status" value="2"/>
</dbReference>
<evidence type="ECO:0000313" key="1">
    <source>
        <dbReference type="EMBL" id="MBO8437419.1"/>
    </source>
</evidence>
<dbReference type="PANTHER" id="PTHR43190">
    <property type="entry name" value="N-ACETYL-D-GLUCOSAMINE KINASE"/>
    <property type="match status" value="1"/>
</dbReference>
<dbReference type="InterPro" id="IPR052519">
    <property type="entry name" value="Euk-type_GlcNAc_Kinase"/>
</dbReference>
<name>A0A9D9H693_9BACT</name>
<dbReference type="EMBL" id="JADIMW010000006">
    <property type="protein sequence ID" value="MBO8437419.1"/>
    <property type="molecule type" value="Genomic_DNA"/>
</dbReference>
<gene>
    <name evidence="1" type="ORF">IAC54_00775</name>
</gene>
<dbReference type="Gene3D" id="1.10.720.160">
    <property type="match status" value="1"/>
</dbReference>
<accession>A0A9D9H693</accession>
<dbReference type="CDD" id="cd24079">
    <property type="entry name" value="ASKHA_NBD_PG1100-like"/>
    <property type="match status" value="1"/>
</dbReference>
<dbReference type="PANTHER" id="PTHR43190:SF3">
    <property type="entry name" value="N-ACETYL-D-GLUCOSAMINE KINASE"/>
    <property type="match status" value="1"/>
</dbReference>
<organism evidence="1 2">
    <name type="scientific">Candidatus Caccoplasma merdipullorum</name>
    <dbReference type="NCBI Taxonomy" id="2840718"/>
    <lineage>
        <taxon>Bacteria</taxon>
        <taxon>Pseudomonadati</taxon>
        <taxon>Bacteroidota</taxon>
        <taxon>Bacteroidia</taxon>
        <taxon>Bacteroidales</taxon>
        <taxon>Bacteroidaceae</taxon>
        <taxon>Bacteroidaceae incertae sedis</taxon>
        <taxon>Candidatus Caccoplasma</taxon>
    </lineage>
</organism>
<evidence type="ECO:0000313" key="2">
    <source>
        <dbReference type="Proteomes" id="UP000823636"/>
    </source>
</evidence>
<reference evidence="1" key="2">
    <citation type="journal article" date="2021" name="PeerJ">
        <title>Extensive microbial diversity within the chicken gut microbiome revealed by metagenomics and culture.</title>
        <authorList>
            <person name="Gilroy R."/>
            <person name="Ravi A."/>
            <person name="Getino M."/>
            <person name="Pursley I."/>
            <person name="Horton D.L."/>
            <person name="Alikhan N.F."/>
            <person name="Baker D."/>
            <person name="Gharbi K."/>
            <person name="Hall N."/>
            <person name="Watson M."/>
            <person name="Adriaenssens E.M."/>
            <person name="Foster-Nyarko E."/>
            <person name="Jarju S."/>
            <person name="Secka A."/>
            <person name="Antonio M."/>
            <person name="Oren A."/>
            <person name="Chaudhuri R.R."/>
            <person name="La Ragione R."/>
            <person name="Hildebrand F."/>
            <person name="Pallen M.J."/>
        </authorList>
    </citation>
    <scope>NUCLEOTIDE SEQUENCE</scope>
    <source>
        <strain evidence="1">G3-4614</strain>
    </source>
</reference>
<dbReference type="AlphaFoldDB" id="A0A9D9H693"/>
<dbReference type="Gene3D" id="3.30.420.40">
    <property type="match status" value="2"/>
</dbReference>
<dbReference type="InterPro" id="IPR043129">
    <property type="entry name" value="ATPase_NBD"/>
</dbReference>
<reference evidence="1" key="1">
    <citation type="submission" date="2020-10" db="EMBL/GenBank/DDBJ databases">
        <authorList>
            <person name="Gilroy R."/>
        </authorList>
    </citation>
    <scope>NUCLEOTIDE SEQUENCE</scope>
    <source>
        <strain evidence="1">G3-4614</strain>
    </source>
</reference>
<comment type="caution">
    <text evidence="1">The sequence shown here is derived from an EMBL/GenBank/DDBJ whole genome shotgun (WGS) entry which is preliminary data.</text>
</comment>